<evidence type="ECO:0000313" key="1">
    <source>
        <dbReference type="EMBL" id="KAL2844424.1"/>
    </source>
</evidence>
<name>A0ABR4JXU0_9EURO</name>
<reference evidence="1 2" key="1">
    <citation type="submission" date="2024-07" db="EMBL/GenBank/DDBJ databases">
        <title>Section-level genome sequencing and comparative genomics of Aspergillus sections Usti and Cavernicolus.</title>
        <authorList>
            <consortium name="Lawrence Berkeley National Laboratory"/>
            <person name="Nybo J.L."/>
            <person name="Vesth T.C."/>
            <person name="Theobald S."/>
            <person name="Frisvad J.C."/>
            <person name="Larsen T.O."/>
            <person name="Kjaerboelling I."/>
            <person name="Rothschild-Mancinelli K."/>
            <person name="Lyhne E.K."/>
            <person name="Kogle M.E."/>
            <person name="Barry K."/>
            <person name="Clum A."/>
            <person name="Na H."/>
            <person name="Ledsgaard L."/>
            <person name="Lin J."/>
            <person name="Lipzen A."/>
            <person name="Kuo A."/>
            <person name="Riley R."/>
            <person name="Mondo S."/>
            <person name="LaButti K."/>
            <person name="Haridas S."/>
            <person name="Pangalinan J."/>
            <person name="Salamov A.A."/>
            <person name="Simmons B.A."/>
            <person name="Magnuson J.K."/>
            <person name="Chen J."/>
            <person name="Drula E."/>
            <person name="Henrissat B."/>
            <person name="Wiebenga A."/>
            <person name="Lubbers R.J."/>
            <person name="Gomes A.C."/>
            <person name="Macurrencykelacurrency M.R."/>
            <person name="Stajich J."/>
            <person name="Grigoriev I.V."/>
            <person name="Mortensen U.H."/>
            <person name="De vries R.P."/>
            <person name="Baker S.E."/>
            <person name="Andersen M.R."/>
        </authorList>
    </citation>
    <scope>NUCLEOTIDE SEQUENCE [LARGE SCALE GENOMIC DNA]</scope>
    <source>
        <strain evidence="1 2">CBS 756.74</strain>
    </source>
</reference>
<dbReference type="Proteomes" id="UP001610444">
    <property type="component" value="Unassembled WGS sequence"/>
</dbReference>
<proteinExistence type="predicted"/>
<dbReference type="GeneID" id="98163555"/>
<evidence type="ECO:0000313" key="2">
    <source>
        <dbReference type="Proteomes" id="UP001610444"/>
    </source>
</evidence>
<accession>A0ABR4JXU0</accession>
<dbReference type="EMBL" id="JBFXLR010000041">
    <property type="protein sequence ID" value="KAL2844424.1"/>
    <property type="molecule type" value="Genomic_DNA"/>
</dbReference>
<sequence length="371" mass="41239">MSAMDSFNSADSSRPAVISWRFSAAPRKRSKIREITAAIDPFLQLPDAMSAEDRSLLHSYLLHVPSRVYGTEIASIFNPVRDVSFPISLSSDLTMRWMLIAADGLFTNDRTGGDTQVSLMRRKGQAYRRLNDAICENNGASRLMDPFASNTHLQGFEAALGARGGLEASLKTASKRALRMSHVMPNVVCTPLKSDGEPDDARQLYRFVDRLRAVMGASGFAPDERRVTRFMDEAPSYLSLFLITMTFWMVTKSGPSAELCVDRLIAVLEGSSAFDLNTGAPLLTEQGFMFVVLKAVQDFQQDYGLSMEYEVWPVVSAIDALKAFRALPSPRARKKARCILFYLLLGQVLYPGSVLEDTFEILPKTAKVHRK</sequence>
<dbReference type="RefSeq" id="XP_070896119.1">
    <property type="nucleotide sequence ID" value="XM_071048391.1"/>
</dbReference>
<protein>
    <submittedName>
        <fullName evidence="1">Uncharacterized protein</fullName>
    </submittedName>
</protein>
<gene>
    <name evidence="1" type="ORF">BJX68DRAFT_277777</name>
</gene>
<keyword evidence="2" id="KW-1185">Reference proteome</keyword>
<organism evidence="1 2">
    <name type="scientific">Aspergillus pseudodeflectus</name>
    <dbReference type="NCBI Taxonomy" id="176178"/>
    <lineage>
        <taxon>Eukaryota</taxon>
        <taxon>Fungi</taxon>
        <taxon>Dikarya</taxon>
        <taxon>Ascomycota</taxon>
        <taxon>Pezizomycotina</taxon>
        <taxon>Eurotiomycetes</taxon>
        <taxon>Eurotiomycetidae</taxon>
        <taxon>Eurotiales</taxon>
        <taxon>Aspergillaceae</taxon>
        <taxon>Aspergillus</taxon>
        <taxon>Aspergillus subgen. Nidulantes</taxon>
    </lineage>
</organism>
<comment type="caution">
    <text evidence="1">The sequence shown here is derived from an EMBL/GenBank/DDBJ whole genome shotgun (WGS) entry which is preliminary data.</text>
</comment>